<dbReference type="EMBL" id="LT934123">
    <property type="protein sequence ID" value="VAI74203.1"/>
    <property type="molecule type" value="Genomic_DNA"/>
</dbReference>
<accession>A0A9R0ZC46</accession>
<protein>
    <submittedName>
        <fullName evidence="2">Uncharacterized protein</fullName>
    </submittedName>
</protein>
<evidence type="ECO:0000256" key="1">
    <source>
        <dbReference type="SAM" id="MobiDB-lite"/>
    </source>
</evidence>
<gene>
    <name evidence="2" type="ORF">TRITD_7Av1G098180</name>
</gene>
<evidence type="ECO:0000313" key="2">
    <source>
        <dbReference type="EMBL" id="VAI74203.1"/>
    </source>
</evidence>
<proteinExistence type="predicted"/>
<dbReference type="Proteomes" id="UP000324705">
    <property type="component" value="Chromosome 7A"/>
</dbReference>
<feature type="compositionally biased region" description="Basic and acidic residues" evidence="1">
    <location>
        <begin position="60"/>
        <end position="81"/>
    </location>
</feature>
<dbReference type="AlphaFoldDB" id="A0A9R0ZC46"/>
<evidence type="ECO:0000313" key="3">
    <source>
        <dbReference type="Proteomes" id="UP000324705"/>
    </source>
</evidence>
<reference evidence="2 3" key="1">
    <citation type="submission" date="2017-09" db="EMBL/GenBank/DDBJ databases">
        <authorList>
            <consortium name="International Durum Wheat Genome Sequencing Consortium (IDWGSC)"/>
            <person name="Milanesi L."/>
        </authorList>
    </citation>
    <scope>NUCLEOTIDE SEQUENCE [LARGE SCALE GENOMIC DNA]</scope>
    <source>
        <strain evidence="3">cv. Svevo</strain>
    </source>
</reference>
<organism evidence="2 3">
    <name type="scientific">Triticum turgidum subsp. durum</name>
    <name type="common">Durum wheat</name>
    <name type="synonym">Triticum durum</name>
    <dbReference type="NCBI Taxonomy" id="4567"/>
    <lineage>
        <taxon>Eukaryota</taxon>
        <taxon>Viridiplantae</taxon>
        <taxon>Streptophyta</taxon>
        <taxon>Embryophyta</taxon>
        <taxon>Tracheophyta</taxon>
        <taxon>Spermatophyta</taxon>
        <taxon>Magnoliopsida</taxon>
        <taxon>Liliopsida</taxon>
        <taxon>Poales</taxon>
        <taxon>Poaceae</taxon>
        <taxon>BOP clade</taxon>
        <taxon>Pooideae</taxon>
        <taxon>Triticodae</taxon>
        <taxon>Triticeae</taxon>
        <taxon>Triticinae</taxon>
        <taxon>Triticum</taxon>
    </lineage>
</organism>
<sequence length="160" mass="17292">MAEVADAPRRAAPGASSSPPPPPSSAGGSGDRKRGRSSPVLPPPPPGPPPPAAQNKRHRTEGGGFDRRRLGGGQDDRRFGNDHGGQGRHNNRAPDWHDSGHGGWNEGSGNSRRYACSPSIEKCNVPEHPKIQVRPNDLVNKMWFIVTEKHIIAFVFECIF</sequence>
<feature type="compositionally biased region" description="Pro residues" evidence="1">
    <location>
        <begin position="40"/>
        <end position="52"/>
    </location>
</feature>
<name>A0A9R0ZC46_TRITD</name>
<dbReference type="Gramene" id="TRITD7Av1G098180.1">
    <property type="protein sequence ID" value="TRITD7Av1G098180.1"/>
    <property type="gene ID" value="TRITD7Av1G098180"/>
</dbReference>
<keyword evidence="3" id="KW-1185">Reference proteome</keyword>
<feature type="region of interest" description="Disordered" evidence="1">
    <location>
        <begin position="1"/>
        <end position="113"/>
    </location>
</feature>